<dbReference type="InterPro" id="IPR036376">
    <property type="entry name" value="RuBisCO_lsu_C_sf"/>
</dbReference>
<dbReference type="SUPFAM" id="SSF51649">
    <property type="entry name" value="RuBisCo, C-terminal domain"/>
    <property type="match status" value="1"/>
</dbReference>
<feature type="domain" description="Ribulose bisphosphate carboxylase large subunit C-terminal" evidence="1">
    <location>
        <begin position="32"/>
        <end position="115"/>
    </location>
</feature>
<dbReference type="PANTHER" id="PTHR42704:SF17">
    <property type="entry name" value="RIBULOSE BISPHOSPHATE CARBOXYLASE LARGE CHAIN"/>
    <property type="match status" value="1"/>
</dbReference>
<dbReference type="PANTHER" id="PTHR42704">
    <property type="entry name" value="RIBULOSE BISPHOSPHATE CARBOXYLASE"/>
    <property type="match status" value="1"/>
</dbReference>
<feature type="non-terminal residue" evidence="2">
    <location>
        <position position="1"/>
    </location>
</feature>
<organism evidence="2">
    <name type="scientific">marine sediment metagenome</name>
    <dbReference type="NCBI Taxonomy" id="412755"/>
    <lineage>
        <taxon>unclassified sequences</taxon>
        <taxon>metagenomes</taxon>
        <taxon>ecological metagenomes</taxon>
    </lineage>
</organism>
<sequence length="124" mass="12984">GGADSVVVPAPYGKAEILDERYETILKTLRYPFQHISPTLPMPSGGITQGMVEKAIKEAGTDILIGSGGGIHSHPDGPTSGAKAFRQAIDAVMQGISVKEYAKEHKELGVALGVWGTGKTALIE</sequence>
<gene>
    <name evidence="2" type="ORF">S12H4_04458</name>
</gene>
<comment type="caution">
    <text evidence="2">The sequence shown here is derived from an EMBL/GenBank/DDBJ whole genome shotgun (WGS) entry which is preliminary data.</text>
</comment>
<evidence type="ECO:0000259" key="1">
    <source>
        <dbReference type="Pfam" id="PF00016"/>
    </source>
</evidence>
<accession>X1PUE5</accession>
<dbReference type="InterPro" id="IPR033966">
    <property type="entry name" value="RuBisCO"/>
</dbReference>
<name>X1PUE5_9ZZZZ</name>
<dbReference type="AlphaFoldDB" id="X1PUE5"/>
<dbReference type="Pfam" id="PF00016">
    <property type="entry name" value="RuBisCO_large"/>
    <property type="match status" value="1"/>
</dbReference>
<proteinExistence type="predicted"/>
<dbReference type="InterPro" id="IPR000685">
    <property type="entry name" value="RuBisCO_lsu_C"/>
</dbReference>
<protein>
    <recommendedName>
        <fullName evidence="1">Ribulose bisphosphate carboxylase large subunit C-terminal domain-containing protein</fullName>
    </recommendedName>
</protein>
<reference evidence="2" key="1">
    <citation type="journal article" date="2014" name="Front. Microbiol.">
        <title>High frequency of phylogenetically diverse reductive dehalogenase-homologous genes in deep subseafloor sedimentary metagenomes.</title>
        <authorList>
            <person name="Kawai M."/>
            <person name="Futagami T."/>
            <person name="Toyoda A."/>
            <person name="Takaki Y."/>
            <person name="Nishi S."/>
            <person name="Hori S."/>
            <person name="Arai W."/>
            <person name="Tsubouchi T."/>
            <person name="Morono Y."/>
            <person name="Uchiyama I."/>
            <person name="Ito T."/>
            <person name="Fujiyama A."/>
            <person name="Inagaki F."/>
            <person name="Takami H."/>
        </authorList>
    </citation>
    <scope>NUCLEOTIDE SEQUENCE</scope>
    <source>
        <strain evidence="2">Expedition CK06-06</strain>
    </source>
</reference>
<dbReference type="GO" id="GO:0016984">
    <property type="term" value="F:ribulose-bisphosphate carboxylase activity"/>
    <property type="evidence" value="ECO:0007669"/>
    <property type="project" value="InterPro"/>
</dbReference>
<evidence type="ECO:0000313" key="2">
    <source>
        <dbReference type="EMBL" id="GAI59448.1"/>
    </source>
</evidence>
<dbReference type="GO" id="GO:0000287">
    <property type="term" value="F:magnesium ion binding"/>
    <property type="evidence" value="ECO:0007669"/>
    <property type="project" value="InterPro"/>
</dbReference>
<dbReference type="EMBL" id="BARW01001378">
    <property type="protein sequence ID" value="GAI59448.1"/>
    <property type="molecule type" value="Genomic_DNA"/>
</dbReference>
<dbReference type="Gene3D" id="3.20.20.110">
    <property type="entry name" value="Ribulose bisphosphate carboxylase, large subunit, C-terminal domain"/>
    <property type="match status" value="1"/>
</dbReference>